<dbReference type="Gene3D" id="3.40.50.10540">
    <property type="entry name" value="Crotonobetainyl-coa:carnitine coa-transferase, domain 1"/>
    <property type="match status" value="2"/>
</dbReference>
<organism evidence="1 2">
    <name type="scientific">Seongchinamella unica</name>
    <dbReference type="NCBI Taxonomy" id="2547392"/>
    <lineage>
        <taxon>Bacteria</taxon>
        <taxon>Pseudomonadati</taxon>
        <taxon>Pseudomonadota</taxon>
        <taxon>Gammaproteobacteria</taxon>
        <taxon>Cellvibrionales</taxon>
        <taxon>Halieaceae</taxon>
        <taxon>Seongchinamella</taxon>
    </lineage>
</organism>
<protein>
    <submittedName>
        <fullName evidence="1">CoA transferase</fullName>
    </submittedName>
</protein>
<dbReference type="GO" id="GO:0016740">
    <property type="term" value="F:transferase activity"/>
    <property type="evidence" value="ECO:0007669"/>
    <property type="project" value="UniProtKB-KW"/>
</dbReference>
<accession>A0A4R5LMR8</accession>
<sequence length="830" mass="89879">MTSPLAGIRILDLSRGVAGPMASMVLATNGAQVIKIDPPGGDEFASQLGYRAWQRGKRNAVFDLKNAEDRIAFLDLVKTADVLLESYKPGVASQLGIDYEAVSAVNPRLIYCSITGYGRNNPLSDRPGYDALVAARVGMHYEQRGRLGGVAAASGGNIPFEDFEFNPEGVVGPRHEDRDGPLFTGICWPSVGAGYAALSGISAALLVRETTGRGQWVETSLLQGALSAGGMAYCRADKPDAPHYATWINDSRSPKGNFECADGRWIINWVPNPSFILGASEGDELNPTPDMSARQDPDRIMPAMEDMFVLDHYYPLMVEAFKRYSADEWVEAGALAGQCIQKVRSPEESLNDPLFLADGCVVEVEDPALGVTRQAGVLYRLEKNPCSIPSGIATSGEHTEEVKTEAAGASSSTVEAGDAAAPEHPLSGVKVVDLGLAIAGPFGAQVLSDLGATVIKVNATYDWFWHSNAIAMGANRGKRSIAVNMRDSAGVEVIQKLVADADVVIHNMRYKAVEGKGLDYETLKKINPRLIYCHSRGFENGPRQALPGNDQTGSALTGVEWEDGGCSRGGRPYWSLTTLGDMGNGYLAATAIMQALRLRERTGEGQFVDTSIVNAHLFNCSHVIAPAGEGSFDRPHLAGDGLGYSAGYRLYKTADGYLCLVLHTQKHWHDLFAAIECPEMMQDSRFTDPEVRAVNDRQLNSLLESIFATKTAGEWHVLLDAARVPCEIANTDFRKEMWSEGSFMMERNWLVNLPHRIVGHAGHVGLAHDLSETPAVIQGGPLIVGEQTREILTELGYSQDQQEQMLADQVVSDESCYMFDIGDKLTGCED</sequence>
<dbReference type="InterPro" id="IPR044855">
    <property type="entry name" value="CoA-Trfase_III_dom3_sf"/>
</dbReference>
<keyword evidence="1" id="KW-0808">Transferase</keyword>
<reference evidence="1 2" key="1">
    <citation type="submission" date="2019-03" db="EMBL/GenBank/DDBJ databases">
        <title>Seongchinamella monodicae gen. nov., sp. nov., a novel member of the Gammaproteobacteria isolated from a tidal mudflat of beach.</title>
        <authorList>
            <person name="Yang H.G."/>
            <person name="Kang J.W."/>
            <person name="Lee S.D."/>
        </authorList>
    </citation>
    <scope>NUCLEOTIDE SEQUENCE [LARGE SCALE GENOMIC DNA]</scope>
    <source>
        <strain evidence="1 2">GH4-78</strain>
    </source>
</reference>
<name>A0A4R5LMR8_9GAMM</name>
<dbReference type="InterPro" id="IPR050509">
    <property type="entry name" value="CoA-transferase_III"/>
</dbReference>
<keyword evidence="2" id="KW-1185">Reference proteome</keyword>
<evidence type="ECO:0000313" key="1">
    <source>
        <dbReference type="EMBL" id="TDG11309.1"/>
    </source>
</evidence>
<dbReference type="InterPro" id="IPR023606">
    <property type="entry name" value="CoA-Trfase_III_dom_1_sf"/>
</dbReference>
<evidence type="ECO:0000313" key="2">
    <source>
        <dbReference type="Proteomes" id="UP000295554"/>
    </source>
</evidence>
<proteinExistence type="predicted"/>
<gene>
    <name evidence="1" type="ORF">E2F43_18815</name>
</gene>
<dbReference type="AlphaFoldDB" id="A0A4R5LMR8"/>
<dbReference type="InterPro" id="IPR003673">
    <property type="entry name" value="CoA-Trfase_fam_III"/>
</dbReference>
<dbReference type="Gene3D" id="3.30.1540.10">
    <property type="entry name" value="formyl-coa transferase, domain 3"/>
    <property type="match status" value="1"/>
</dbReference>
<dbReference type="PANTHER" id="PTHR48228:SF5">
    <property type="entry name" value="ALPHA-METHYLACYL-COA RACEMASE"/>
    <property type="match status" value="1"/>
</dbReference>
<dbReference type="SUPFAM" id="SSF89796">
    <property type="entry name" value="CoA-transferase family III (CaiB/BaiF)"/>
    <property type="match status" value="2"/>
</dbReference>
<dbReference type="Pfam" id="PF02515">
    <property type="entry name" value="CoA_transf_3"/>
    <property type="match status" value="2"/>
</dbReference>
<dbReference type="OrthoDB" id="9058532at2"/>
<dbReference type="PANTHER" id="PTHR48228">
    <property type="entry name" value="SUCCINYL-COA--D-CITRAMALATE COA-TRANSFERASE"/>
    <property type="match status" value="1"/>
</dbReference>
<dbReference type="Proteomes" id="UP000295554">
    <property type="component" value="Unassembled WGS sequence"/>
</dbReference>
<dbReference type="RefSeq" id="WP_133215648.1">
    <property type="nucleotide sequence ID" value="NZ_SMSE01000007.1"/>
</dbReference>
<dbReference type="EMBL" id="SMSE01000007">
    <property type="protein sequence ID" value="TDG11309.1"/>
    <property type="molecule type" value="Genomic_DNA"/>
</dbReference>
<comment type="caution">
    <text evidence="1">The sequence shown here is derived from an EMBL/GenBank/DDBJ whole genome shotgun (WGS) entry which is preliminary data.</text>
</comment>